<protein>
    <recommendedName>
        <fullName evidence="4">Lipoprotein</fullName>
    </recommendedName>
</protein>
<name>A0A1S1LFU1_9MYCO</name>
<dbReference type="PROSITE" id="PS51257">
    <property type="entry name" value="PROKAR_LIPOPROTEIN"/>
    <property type="match status" value="1"/>
</dbReference>
<keyword evidence="1" id="KW-0732">Signal</keyword>
<dbReference type="RefSeq" id="WP_070936274.1">
    <property type="nucleotide sequence ID" value="NZ_MLIK01000004.1"/>
</dbReference>
<proteinExistence type="predicted"/>
<dbReference type="EMBL" id="MLIK01000004">
    <property type="protein sequence ID" value="OHU30937.1"/>
    <property type="molecule type" value="Genomic_DNA"/>
</dbReference>
<evidence type="ECO:0008006" key="4">
    <source>
        <dbReference type="Google" id="ProtNLM"/>
    </source>
</evidence>
<accession>A0A1S1LFU1</accession>
<dbReference type="OrthoDB" id="4764771at2"/>
<reference evidence="2 3" key="1">
    <citation type="submission" date="2016-10" db="EMBL/GenBank/DDBJ databases">
        <title>Evaluation of Human, Veterinary and Environmental Mycobacterium chelonae Isolates by Core Genome Phylogenomic Analysis, Targeted Gene Comparison, and Anti-microbial Susceptibility Patterns: A Tale of Mistaken Identities.</title>
        <authorList>
            <person name="Fogelson S.B."/>
            <person name="Camus A.C."/>
            <person name="Lorenz W."/>
            <person name="Vasireddy R."/>
            <person name="Vasireddy S."/>
            <person name="Smith T."/>
            <person name="Brown-Elliott B.A."/>
            <person name="Wallace R.J.Jr."/>
            <person name="Hasan N.A."/>
            <person name="Reischl U."/>
            <person name="Sanchez S."/>
        </authorList>
    </citation>
    <scope>NUCLEOTIDE SEQUENCE [LARGE SCALE GENOMIC DNA]</scope>
    <source>
        <strain evidence="2 3">1559</strain>
    </source>
</reference>
<comment type="caution">
    <text evidence="2">The sequence shown here is derived from an EMBL/GenBank/DDBJ whole genome shotgun (WGS) entry which is preliminary data.</text>
</comment>
<evidence type="ECO:0000313" key="3">
    <source>
        <dbReference type="Proteomes" id="UP000179616"/>
    </source>
</evidence>
<evidence type="ECO:0000256" key="1">
    <source>
        <dbReference type="SAM" id="SignalP"/>
    </source>
</evidence>
<feature type="signal peptide" evidence="1">
    <location>
        <begin position="1"/>
        <end position="23"/>
    </location>
</feature>
<dbReference type="STRING" id="948102.BKG76_04325"/>
<gene>
    <name evidence="2" type="ORF">BKG76_04325</name>
</gene>
<dbReference type="AlphaFoldDB" id="A0A1S1LFU1"/>
<dbReference type="Proteomes" id="UP000179616">
    <property type="component" value="Unassembled WGS sequence"/>
</dbReference>
<feature type="chain" id="PRO_5039097768" description="Lipoprotein" evidence="1">
    <location>
        <begin position="24"/>
        <end position="190"/>
    </location>
</feature>
<dbReference type="GeneID" id="57166016"/>
<sequence length="190" mass="20458">MTKTIVGAILAATSLLAGCQTHSQTAEPTLTPVATTTVTDTLGVIPRFTNDIWPAINVYNGAPGQNSPGDRQFIKIKAKDIGQDASRRLEEAARKLGVVQEGGQVQPHIMRDGQGLRLADVALSALNSPSAVLQVCYTYTADTRRTIKDPPDLKPFSSEATVELRKTDNWYLYAITNDHVVQGCPASPKV</sequence>
<organism evidence="2 3">
    <name type="scientific">Mycobacteroides franklinii</name>
    <dbReference type="NCBI Taxonomy" id="948102"/>
    <lineage>
        <taxon>Bacteria</taxon>
        <taxon>Bacillati</taxon>
        <taxon>Actinomycetota</taxon>
        <taxon>Actinomycetes</taxon>
        <taxon>Mycobacteriales</taxon>
        <taxon>Mycobacteriaceae</taxon>
        <taxon>Mycobacteroides</taxon>
    </lineage>
</organism>
<evidence type="ECO:0000313" key="2">
    <source>
        <dbReference type="EMBL" id="OHU30937.1"/>
    </source>
</evidence>